<dbReference type="Pfam" id="PF01266">
    <property type="entry name" value="DAO"/>
    <property type="match status" value="1"/>
</dbReference>
<reference evidence="3" key="1">
    <citation type="submission" date="2020-10" db="EMBL/GenBank/DDBJ databases">
        <authorList>
            <person name="Gilroy R."/>
        </authorList>
    </citation>
    <scope>NUCLEOTIDE SEQUENCE</scope>
    <source>
        <strain evidence="3">ChiSxjej1B13-7958</strain>
    </source>
</reference>
<organism evidence="3 4">
    <name type="scientific">Candidatus Caccousia avicola</name>
    <dbReference type="NCBI Taxonomy" id="2840721"/>
    <lineage>
        <taxon>Bacteria</taxon>
        <taxon>Bacillati</taxon>
        <taxon>Bacillota</taxon>
        <taxon>Clostridia</taxon>
        <taxon>Eubacteriales</taxon>
        <taxon>Oscillospiraceae</taxon>
        <taxon>Oscillospiraceae incertae sedis</taxon>
        <taxon>Candidatus Caccousia</taxon>
    </lineage>
</organism>
<dbReference type="EMBL" id="DVGZ01000039">
    <property type="protein sequence ID" value="HIR46760.1"/>
    <property type="molecule type" value="Genomic_DNA"/>
</dbReference>
<evidence type="ECO:0000313" key="4">
    <source>
        <dbReference type="Proteomes" id="UP000824242"/>
    </source>
</evidence>
<feature type="domain" description="FAD dependent oxidoreductase" evidence="1">
    <location>
        <begin position="3"/>
        <end position="350"/>
    </location>
</feature>
<dbReference type="Pfam" id="PF04324">
    <property type="entry name" value="Fer2_BFD"/>
    <property type="match status" value="1"/>
</dbReference>
<dbReference type="Gene3D" id="1.10.10.1100">
    <property type="entry name" value="BFD-like [2Fe-2S]-binding domain"/>
    <property type="match status" value="1"/>
</dbReference>
<dbReference type="Gene3D" id="3.50.50.60">
    <property type="entry name" value="FAD/NAD(P)-binding domain"/>
    <property type="match status" value="1"/>
</dbReference>
<dbReference type="AlphaFoldDB" id="A0A9D1AMH2"/>
<accession>A0A9D1AMH2</accession>
<comment type="caution">
    <text evidence="3">The sequence shown here is derived from an EMBL/GenBank/DDBJ whole genome shotgun (WGS) entry which is preliminary data.</text>
</comment>
<dbReference type="InterPro" id="IPR007419">
    <property type="entry name" value="BFD-like_2Fe2S-bd_dom"/>
</dbReference>
<dbReference type="SUPFAM" id="SSF54373">
    <property type="entry name" value="FAD-linked reductases, C-terminal domain"/>
    <property type="match status" value="1"/>
</dbReference>
<dbReference type="InterPro" id="IPR052745">
    <property type="entry name" value="G3P_Oxidase/Oxidoreductase"/>
</dbReference>
<dbReference type="InterPro" id="IPR041854">
    <property type="entry name" value="BFD-like_2Fe2S-bd_dom_sf"/>
</dbReference>
<dbReference type="InterPro" id="IPR036188">
    <property type="entry name" value="FAD/NAD-bd_sf"/>
</dbReference>
<protein>
    <submittedName>
        <fullName evidence="3">NAD(P)/FAD-dependent oxidoreductase</fullName>
    </submittedName>
</protein>
<reference evidence="3" key="2">
    <citation type="journal article" date="2021" name="PeerJ">
        <title>Extensive microbial diversity within the chicken gut microbiome revealed by metagenomics and culture.</title>
        <authorList>
            <person name="Gilroy R."/>
            <person name="Ravi A."/>
            <person name="Getino M."/>
            <person name="Pursley I."/>
            <person name="Horton D.L."/>
            <person name="Alikhan N.F."/>
            <person name="Baker D."/>
            <person name="Gharbi K."/>
            <person name="Hall N."/>
            <person name="Watson M."/>
            <person name="Adriaenssens E.M."/>
            <person name="Foster-Nyarko E."/>
            <person name="Jarju S."/>
            <person name="Secka A."/>
            <person name="Antonio M."/>
            <person name="Oren A."/>
            <person name="Chaudhuri R.R."/>
            <person name="La Ragione R."/>
            <person name="Hildebrand F."/>
            <person name="Pallen M.J."/>
        </authorList>
    </citation>
    <scope>NUCLEOTIDE SEQUENCE</scope>
    <source>
        <strain evidence="3">ChiSxjej1B13-7958</strain>
    </source>
</reference>
<proteinExistence type="predicted"/>
<dbReference type="SUPFAM" id="SSF51905">
    <property type="entry name" value="FAD/NAD(P)-binding domain"/>
    <property type="match status" value="1"/>
</dbReference>
<gene>
    <name evidence="3" type="ORF">IAB89_03730</name>
</gene>
<feature type="domain" description="BFD-like [2Fe-2S]-binding" evidence="2">
    <location>
        <begin position="395"/>
        <end position="448"/>
    </location>
</feature>
<evidence type="ECO:0000313" key="3">
    <source>
        <dbReference type="EMBL" id="HIR46760.1"/>
    </source>
</evidence>
<dbReference type="PANTHER" id="PTHR42720:SF1">
    <property type="entry name" value="GLYCEROL 3-PHOSPHATE OXIDASE"/>
    <property type="match status" value="1"/>
</dbReference>
<evidence type="ECO:0000259" key="2">
    <source>
        <dbReference type="Pfam" id="PF04324"/>
    </source>
</evidence>
<sequence length="479" mass="51303">MVDVVIVGGGVCGCSLLYELSRYKLSAVLVEKENDVSVGTTKANSAIVHAGYDPHPGTKMARYNVEGNALVKELCEKLDVPYQQIGSLVLAFDADQDALVRELFDRGTQNGVPGMKVLSAEEVREMEPNVSPEVTSALYAPSAGIVSPWELAIALAETAVKNGAQVELNSEVTAIQPIDGGFRVTAGGKEIDTRFVVNAAGIWSDKINDMAAPHTFTVSANKGEYFLLDKSQGTLVNHVIFQCPSKVGKGVLVSPTVHGNLIVGPNAEDAEKDDLGTTGDGLAFVRKMALRSVPDINFRDSIRNFAGLRANTEIDDFLVGETEQKGFFNIAGIKSPGLTSAPAIARDVVRMLGKAGLTLDPKETFVDERHVVRFKHLSHEERAAAIAKNPLYGQIVCRCETITEGEIIDALHRPLPPCSIDGVKRRCGSGMGRCQGGFCGPRVQQIIARELGIPQEAVMMDRAGTAVITGETKMGGRTE</sequence>
<name>A0A9D1AMH2_9FIRM</name>
<dbReference type="CDD" id="cd19946">
    <property type="entry name" value="GlpA-like_Fer2_BFD-like"/>
    <property type="match status" value="1"/>
</dbReference>
<dbReference type="Gene3D" id="3.30.9.10">
    <property type="entry name" value="D-Amino Acid Oxidase, subunit A, domain 2"/>
    <property type="match status" value="1"/>
</dbReference>
<dbReference type="Proteomes" id="UP000824242">
    <property type="component" value="Unassembled WGS sequence"/>
</dbReference>
<dbReference type="PANTHER" id="PTHR42720">
    <property type="entry name" value="GLYCEROL-3-PHOSPHATE DEHYDROGENASE"/>
    <property type="match status" value="1"/>
</dbReference>
<evidence type="ECO:0000259" key="1">
    <source>
        <dbReference type="Pfam" id="PF01266"/>
    </source>
</evidence>
<dbReference type="InterPro" id="IPR006076">
    <property type="entry name" value="FAD-dep_OxRdtase"/>
</dbReference>